<proteinExistence type="predicted"/>
<evidence type="ECO:0000313" key="1">
    <source>
        <dbReference type="EMBL" id="KAF2795457.1"/>
    </source>
</evidence>
<evidence type="ECO:0000313" key="2">
    <source>
        <dbReference type="Proteomes" id="UP000799757"/>
    </source>
</evidence>
<name>A0A6A6XIL2_9PLEO</name>
<dbReference type="AlphaFoldDB" id="A0A6A6XIL2"/>
<keyword evidence="2" id="KW-1185">Reference proteome</keyword>
<reference evidence="1" key="1">
    <citation type="journal article" date="2020" name="Stud. Mycol.">
        <title>101 Dothideomycetes genomes: a test case for predicting lifestyles and emergence of pathogens.</title>
        <authorList>
            <person name="Haridas S."/>
            <person name="Albert R."/>
            <person name="Binder M."/>
            <person name="Bloem J."/>
            <person name="Labutti K."/>
            <person name="Salamov A."/>
            <person name="Andreopoulos B."/>
            <person name="Baker S."/>
            <person name="Barry K."/>
            <person name="Bills G."/>
            <person name="Bluhm B."/>
            <person name="Cannon C."/>
            <person name="Castanera R."/>
            <person name="Culley D."/>
            <person name="Daum C."/>
            <person name="Ezra D."/>
            <person name="Gonzalez J."/>
            <person name="Henrissat B."/>
            <person name="Kuo A."/>
            <person name="Liang C."/>
            <person name="Lipzen A."/>
            <person name="Lutzoni F."/>
            <person name="Magnuson J."/>
            <person name="Mondo S."/>
            <person name="Nolan M."/>
            <person name="Ohm R."/>
            <person name="Pangilinan J."/>
            <person name="Park H.-J."/>
            <person name="Ramirez L."/>
            <person name="Alfaro M."/>
            <person name="Sun H."/>
            <person name="Tritt A."/>
            <person name="Yoshinaga Y."/>
            <person name="Zwiers L.-H."/>
            <person name="Turgeon B."/>
            <person name="Goodwin S."/>
            <person name="Spatafora J."/>
            <person name="Crous P."/>
            <person name="Grigoriev I."/>
        </authorList>
    </citation>
    <scope>NUCLEOTIDE SEQUENCE</scope>
    <source>
        <strain evidence="1">CBS 109.77</strain>
    </source>
</reference>
<dbReference type="EMBL" id="MU001858">
    <property type="protein sequence ID" value="KAF2795457.1"/>
    <property type="molecule type" value="Genomic_DNA"/>
</dbReference>
<dbReference type="OrthoDB" id="5423818at2759"/>
<dbReference type="Proteomes" id="UP000799757">
    <property type="component" value="Unassembled WGS sequence"/>
</dbReference>
<organism evidence="1 2">
    <name type="scientific">Melanomma pulvis-pyrius CBS 109.77</name>
    <dbReference type="NCBI Taxonomy" id="1314802"/>
    <lineage>
        <taxon>Eukaryota</taxon>
        <taxon>Fungi</taxon>
        <taxon>Dikarya</taxon>
        <taxon>Ascomycota</taxon>
        <taxon>Pezizomycotina</taxon>
        <taxon>Dothideomycetes</taxon>
        <taxon>Pleosporomycetidae</taxon>
        <taxon>Pleosporales</taxon>
        <taxon>Melanommataceae</taxon>
        <taxon>Melanomma</taxon>
    </lineage>
</organism>
<gene>
    <name evidence="1" type="ORF">K505DRAFT_239823</name>
</gene>
<protein>
    <submittedName>
        <fullName evidence="1">Uncharacterized protein</fullName>
    </submittedName>
</protein>
<sequence length="347" mass="39522">MPFYSDFTPQFFDVPESFELSLAVTPTSHSSQTSGNISAYPSFADPLSPSCLLNFDLPVATQRFRALSSAEPPCRLYTFDDPGLLTTPDSTNFVSSTKALRQQFSQRTRSLQQGSLTARMLFSRLTDYTRMMADGKHLPPFIHPPCSLGRDDECPPDSPHRCLPETLAICANLTQMFYSRMPGSNGFVWQQIYTHIRQMRIDYEGYDEQRMLQAVQAAIVYGILCSQCTESVSSDDSTWLAATIETFGIRLYGMCAWSLDVDHVCFTRSKWILVESLRRYRCSNAFERGLRGVHRYALALRPRTLAVNIRQRLEEAIPRRCRCQEAEGKTRVDFEKPAYAEAIFSVW</sequence>
<accession>A0A6A6XIL2</accession>